<reference evidence="6" key="1">
    <citation type="submission" date="2016-10" db="EMBL/GenBank/DDBJ databases">
        <authorList>
            <person name="Varghese N."/>
            <person name="Submissions S."/>
        </authorList>
    </citation>
    <scope>NUCLEOTIDE SEQUENCE [LARGE SCALE GENOMIC DNA]</scope>
    <source>
        <strain evidence="6">DSM 44260</strain>
    </source>
</reference>
<dbReference type="GO" id="GO:0003676">
    <property type="term" value="F:nucleic acid binding"/>
    <property type="evidence" value="ECO:0007669"/>
    <property type="project" value="InterPro"/>
</dbReference>
<dbReference type="InterPro" id="IPR036397">
    <property type="entry name" value="RNaseH_sf"/>
</dbReference>
<dbReference type="Pfam" id="PF00533">
    <property type="entry name" value="BRCT"/>
    <property type="match status" value="1"/>
</dbReference>
<dbReference type="GO" id="GO:0008408">
    <property type="term" value="F:3'-5' exonuclease activity"/>
    <property type="evidence" value="ECO:0007669"/>
    <property type="project" value="TreeGrafter"/>
</dbReference>
<gene>
    <name evidence="5" type="ORF">SAMN04487818_108414</name>
</gene>
<name>A0A1H9VKI0_9PSEU</name>
<dbReference type="InterPro" id="IPR036420">
    <property type="entry name" value="BRCT_dom_sf"/>
</dbReference>
<dbReference type="STRING" id="155974.SAMN04487818_108414"/>
<dbReference type="EMBL" id="FOGI01000008">
    <property type="protein sequence ID" value="SES21847.1"/>
    <property type="molecule type" value="Genomic_DNA"/>
</dbReference>
<evidence type="ECO:0000259" key="4">
    <source>
        <dbReference type="SMART" id="SM00479"/>
    </source>
</evidence>
<evidence type="ECO:0000256" key="2">
    <source>
        <dbReference type="ARBA" id="ARBA00022801"/>
    </source>
</evidence>
<dbReference type="PANTHER" id="PTHR30231">
    <property type="entry name" value="DNA POLYMERASE III SUBUNIT EPSILON"/>
    <property type="match status" value="1"/>
</dbReference>
<dbReference type="Gene3D" id="3.30.420.10">
    <property type="entry name" value="Ribonuclease H-like superfamily/Ribonuclease H"/>
    <property type="match status" value="1"/>
</dbReference>
<dbReference type="InterPro" id="IPR013520">
    <property type="entry name" value="Ribonucl_H"/>
</dbReference>
<dbReference type="FunFam" id="3.30.420.10:FF:000045">
    <property type="entry name" value="3'-5' exonuclease DinG"/>
    <property type="match status" value="1"/>
</dbReference>
<dbReference type="InterPro" id="IPR001357">
    <property type="entry name" value="BRCT_dom"/>
</dbReference>
<dbReference type="InterPro" id="IPR012337">
    <property type="entry name" value="RNaseH-like_sf"/>
</dbReference>
<dbReference type="AlphaFoldDB" id="A0A1H9VKI0"/>
<evidence type="ECO:0000256" key="3">
    <source>
        <dbReference type="ARBA" id="ARBA00022839"/>
    </source>
</evidence>
<accession>A0A1H9VKI0</accession>
<evidence type="ECO:0000313" key="6">
    <source>
        <dbReference type="Proteomes" id="UP000199051"/>
    </source>
</evidence>
<protein>
    <submittedName>
        <fullName evidence="5">DNA polymerase-3 subunit epsilon</fullName>
    </submittedName>
</protein>
<dbReference type="SMART" id="SM00479">
    <property type="entry name" value="EXOIII"/>
    <property type="match status" value="1"/>
</dbReference>
<dbReference type="SUPFAM" id="SSF53098">
    <property type="entry name" value="Ribonuclease H-like"/>
    <property type="match status" value="1"/>
</dbReference>
<keyword evidence="3" id="KW-0269">Exonuclease</keyword>
<dbReference type="Gene3D" id="3.40.50.10190">
    <property type="entry name" value="BRCT domain"/>
    <property type="match status" value="1"/>
</dbReference>
<dbReference type="SUPFAM" id="SSF52113">
    <property type="entry name" value="BRCT domain"/>
    <property type="match status" value="1"/>
</dbReference>
<organism evidence="5 6">
    <name type="scientific">Actinokineospora terrae</name>
    <dbReference type="NCBI Taxonomy" id="155974"/>
    <lineage>
        <taxon>Bacteria</taxon>
        <taxon>Bacillati</taxon>
        <taxon>Actinomycetota</taxon>
        <taxon>Actinomycetes</taxon>
        <taxon>Pseudonocardiales</taxon>
        <taxon>Pseudonocardiaceae</taxon>
        <taxon>Actinokineospora</taxon>
    </lineage>
</organism>
<evidence type="ECO:0000256" key="1">
    <source>
        <dbReference type="ARBA" id="ARBA00022722"/>
    </source>
</evidence>
<evidence type="ECO:0000313" key="5">
    <source>
        <dbReference type="EMBL" id="SES21847.1"/>
    </source>
</evidence>
<keyword evidence="2" id="KW-0378">Hydrolase</keyword>
<keyword evidence="1" id="KW-0540">Nuclease</keyword>
<dbReference type="Proteomes" id="UP000199051">
    <property type="component" value="Unassembled WGS sequence"/>
</dbReference>
<dbReference type="PANTHER" id="PTHR30231:SF4">
    <property type="entry name" value="PROTEIN NEN2"/>
    <property type="match status" value="1"/>
</dbReference>
<dbReference type="RefSeq" id="WP_245782522.1">
    <property type="nucleotide sequence ID" value="NZ_FOGI01000008.1"/>
</dbReference>
<sequence length="399" mass="42562">MDGFAVVDTETTGIDATHRHRIAEVAVVHLDPGGAVTGEWSTLLNPERDLGPQAIHRITAAEARLAPRFADIAGDLVDRLRGRVVVAHNWPFDAMHLRAEFTRIGLDTPFDEVAGLCTMRAASVVMPQSRRSLIACCATAGLPAMRWHTARDDAMAAGALLGHMLATAPGVVQPTAEHLRAAAWAWPELPRGVVAPAQRRPADHIEPHFLARLVERLPRDEEPVVDAYFAVLDDALLDRRISASDADALVGVATRLGLRRDDVLAIHHTYLRALAQVAAAAGERDRSDIDLVARLLGLDPVAAAGDPVHLDPAPTVGGLVLRPGDKVVLTGMMTADRDELTARAAAAGLRVMTAVSRQTRVVAAADPDTMSVKAREARALGVPVVDEAAFVRALDVLAP</sequence>
<dbReference type="CDD" id="cd06127">
    <property type="entry name" value="DEDDh"/>
    <property type="match status" value="1"/>
</dbReference>
<proteinExistence type="predicted"/>
<dbReference type="GO" id="GO:0005829">
    <property type="term" value="C:cytosol"/>
    <property type="evidence" value="ECO:0007669"/>
    <property type="project" value="TreeGrafter"/>
</dbReference>
<feature type="domain" description="Exonuclease" evidence="4">
    <location>
        <begin position="3"/>
        <end position="170"/>
    </location>
</feature>
<keyword evidence="6" id="KW-1185">Reference proteome</keyword>
<dbReference type="Pfam" id="PF00929">
    <property type="entry name" value="RNase_T"/>
    <property type="match status" value="1"/>
</dbReference>